<dbReference type="SUPFAM" id="SSF55874">
    <property type="entry name" value="ATPase domain of HSP90 chaperone/DNA topoisomerase II/histidine kinase"/>
    <property type="match status" value="1"/>
</dbReference>
<evidence type="ECO:0000313" key="6">
    <source>
        <dbReference type="EMBL" id="SNR41060.1"/>
    </source>
</evidence>
<feature type="transmembrane region" description="Helical" evidence="4">
    <location>
        <begin position="321"/>
        <end position="340"/>
    </location>
</feature>
<protein>
    <submittedName>
        <fullName evidence="6">Signal transduction histidine kinase</fullName>
    </submittedName>
</protein>
<feature type="transmembrane region" description="Helical" evidence="4">
    <location>
        <begin position="98"/>
        <end position="119"/>
    </location>
</feature>
<dbReference type="EMBL" id="FZNR01000002">
    <property type="protein sequence ID" value="SNR41060.1"/>
    <property type="molecule type" value="Genomic_DNA"/>
</dbReference>
<feature type="transmembrane region" description="Helical" evidence="4">
    <location>
        <begin position="126"/>
        <end position="145"/>
    </location>
</feature>
<keyword evidence="3" id="KW-0902">Two-component regulatory system</keyword>
<feature type="transmembrane region" description="Helical" evidence="4">
    <location>
        <begin position="165"/>
        <end position="185"/>
    </location>
</feature>
<feature type="transmembrane region" description="Helical" evidence="4">
    <location>
        <begin position="297"/>
        <end position="314"/>
    </location>
</feature>
<dbReference type="GO" id="GO:0016301">
    <property type="term" value="F:kinase activity"/>
    <property type="evidence" value="ECO:0007669"/>
    <property type="project" value="UniProtKB-KW"/>
</dbReference>
<feature type="transmembrane region" description="Helical" evidence="4">
    <location>
        <begin position="271"/>
        <end position="291"/>
    </location>
</feature>
<feature type="transmembrane region" description="Helical" evidence="4">
    <location>
        <begin position="352"/>
        <end position="375"/>
    </location>
</feature>
<evidence type="ECO:0000256" key="4">
    <source>
        <dbReference type="SAM" id="Phobius"/>
    </source>
</evidence>
<dbReference type="PANTHER" id="PTHR24421:SF61">
    <property type="entry name" value="OXYGEN SENSOR HISTIDINE KINASE NREB"/>
    <property type="match status" value="1"/>
</dbReference>
<evidence type="ECO:0000256" key="2">
    <source>
        <dbReference type="ARBA" id="ARBA00022777"/>
    </source>
</evidence>
<feature type="domain" description="Histidine kinase/HSP90-like ATPase" evidence="5">
    <location>
        <begin position="558"/>
        <end position="652"/>
    </location>
</feature>
<feature type="transmembrane region" description="Helical" evidence="4">
    <location>
        <begin position="76"/>
        <end position="92"/>
    </location>
</feature>
<name>A0A238W3D7_9ACTN</name>
<evidence type="ECO:0000313" key="7">
    <source>
        <dbReference type="Proteomes" id="UP000198415"/>
    </source>
</evidence>
<feature type="transmembrane region" description="Helical" evidence="4">
    <location>
        <begin position="51"/>
        <end position="71"/>
    </location>
</feature>
<dbReference type="GO" id="GO:0000160">
    <property type="term" value="P:phosphorelay signal transduction system"/>
    <property type="evidence" value="ECO:0007669"/>
    <property type="project" value="UniProtKB-KW"/>
</dbReference>
<keyword evidence="4" id="KW-1133">Transmembrane helix</keyword>
<keyword evidence="7" id="KW-1185">Reference proteome</keyword>
<keyword evidence="2 6" id="KW-0418">Kinase</keyword>
<keyword evidence="4" id="KW-0472">Membrane</keyword>
<evidence type="ECO:0000256" key="1">
    <source>
        <dbReference type="ARBA" id="ARBA00022679"/>
    </source>
</evidence>
<dbReference type="InterPro" id="IPR003594">
    <property type="entry name" value="HATPase_dom"/>
</dbReference>
<dbReference type="Gene3D" id="3.30.565.10">
    <property type="entry name" value="Histidine kinase-like ATPase, C-terminal domain"/>
    <property type="match status" value="1"/>
</dbReference>
<gene>
    <name evidence="6" type="ORF">SAMN06264365_102132</name>
</gene>
<dbReference type="Gene3D" id="1.20.5.1930">
    <property type="match status" value="1"/>
</dbReference>
<feature type="transmembrane region" description="Helical" evidence="4">
    <location>
        <begin position="387"/>
        <end position="408"/>
    </location>
</feature>
<reference evidence="6 7" key="1">
    <citation type="submission" date="2017-06" db="EMBL/GenBank/DDBJ databases">
        <authorList>
            <person name="Kim H.J."/>
            <person name="Triplett B.A."/>
        </authorList>
    </citation>
    <scope>NUCLEOTIDE SEQUENCE [LARGE SCALE GENOMIC DNA]</scope>
    <source>
        <strain evidence="6 7">DSM 43151</strain>
    </source>
</reference>
<dbReference type="Pfam" id="PF02518">
    <property type="entry name" value="HATPase_c"/>
    <property type="match status" value="1"/>
</dbReference>
<dbReference type="AlphaFoldDB" id="A0A238W3D7"/>
<feature type="transmembrane region" description="Helical" evidence="4">
    <location>
        <begin position="205"/>
        <end position="229"/>
    </location>
</feature>
<feature type="transmembrane region" description="Helical" evidence="4">
    <location>
        <begin position="428"/>
        <end position="448"/>
    </location>
</feature>
<evidence type="ECO:0000259" key="5">
    <source>
        <dbReference type="Pfam" id="PF02518"/>
    </source>
</evidence>
<evidence type="ECO:0000256" key="3">
    <source>
        <dbReference type="ARBA" id="ARBA00023012"/>
    </source>
</evidence>
<keyword evidence="1" id="KW-0808">Transferase</keyword>
<keyword evidence="4" id="KW-0812">Transmembrane</keyword>
<feature type="transmembrane region" description="Helical" evidence="4">
    <location>
        <begin position="241"/>
        <end position="264"/>
    </location>
</feature>
<sequence length="653" mass="67249">MLSGVNTWWTGRWPAVLAGLSGALLLASTPPAAAGLQLFSLATRQGRGFQGTEWVLAITPVAVIGLSLCLLRRWPYLIVAAGLSAGWLLIASDESGHILRLSLQLVPQALALIGVLGCAQSLIRRGHAGLGAAMAGLALGARLFGTSLVDQFFGYYDPRSSLQTWQHGLVVAGLIGALAALPGLWRADAEADDRSRSWRRLRLPLAGALVMALTLPLSYLSTSNVAALMGVDAFTLQRHPYAEVAMIGAVVLVLGTGLAAVAGLWSLGGALTAAIAQAAIAAPLSLAVFALAGAGPVRWIGALVGAAIGAAAVASRWRVAAAGGLTVAAATTLFIAYAATTGRPERLAEQHRVVPALVILVLVVAAGTAVIGAAAPALAPRGAVPAVFGPIAGVLAAAAIQTLQATYLESDGLPNSTVLNDVSHLNTSGVLLLAAGAAVGGLGLAHYLTERWAERKRAEQIRKEAAAAERDRLARPIHDGVLQVLAMVQRQDGSSPLAELAGEQEIALRKLLAGGGTLAPDGRETGGTDLRAMLTELAAPGIEVATPAEAVRLPGHSARELHSAVRAALDNVRRHAGAGARAWILLEDEGDGVRVSVRDDGAGIAPGRLAEAERDGRLGVTQSMRGRITDLKGTMTIDSRPGQGTEIEFWIPR</sequence>
<organism evidence="6 7">
    <name type="scientific">Actinoplanes regularis</name>
    <dbReference type="NCBI Taxonomy" id="52697"/>
    <lineage>
        <taxon>Bacteria</taxon>
        <taxon>Bacillati</taxon>
        <taxon>Actinomycetota</taxon>
        <taxon>Actinomycetes</taxon>
        <taxon>Micromonosporales</taxon>
        <taxon>Micromonosporaceae</taxon>
        <taxon>Actinoplanes</taxon>
    </lineage>
</organism>
<dbReference type="CDD" id="cd16917">
    <property type="entry name" value="HATPase_UhpB-NarQ-NarX-like"/>
    <property type="match status" value="1"/>
</dbReference>
<proteinExistence type="predicted"/>
<dbReference type="PANTHER" id="PTHR24421">
    <property type="entry name" value="NITRATE/NITRITE SENSOR PROTEIN NARX-RELATED"/>
    <property type="match status" value="1"/>
</dbReference>
<dbReference type="Proteomes" id="UP000198415">
    <property type="component" value="Unassembled WGS sequence"/>
</dbReference>
<dbReference type="InterPro" id="IPR036890">
    <property type="entry name" value="HATPase_C_sf"/>
</dbReference>
<dbReference type="InterPro" id="IPR050482">
    <property type="entry name" value="Sensor_HK_TwoCompSys"/>
</dbReference>
<accession>A0A238W3D7</accession>